<dbReference type="EMBL" id="LBMM01016201">
    <property type="protein sequence ID" value="KMQ84503.1"/>
    <property type="molecule type" value="Genomic_DNA"/>
</dbReference>
<proteinExistence type="predicted"/>
<dbReference type="PaxDb" id="67767-A0A0J7K234"/>
<dbReference type="GO" id="GO:0016020">
    <property type="term" value="C:membrane"/>
    <property type="evidence" value="ECO:0007669"/>
    <property type="project" value="TreeGrafter"/>
</dbReference>
<dbReference type="GO" id="GO:0042277">
    <property type="term" value="F:peptide binding"/>
    <property type="evidence" value="ECO:0007669"/>
    <property type="project" value="TreeGrafter"/>
</dbReference>
<dbReference type="InterPro" id="IPR050344">
    <property type="entry name" value="Peptidase_M1_aminopeptidases"/>
</dbReference>
<dbReference type="GO" id="GO:0005737">
    <property type="term" value="C:cytoplasm"/>
    <property type="evidence" value="ECO:0007669"/>
    <property type="project" value="TreeGrafter"/>
</dbReference>
<dbReference type="GO" id="GO:0006508">
    <property type="term" value="P:proteolysis"/>
    <property type="evidence" value="ECO:0007669"/>
    <property type="project" value="TreeGrafter"/>
</dbReference>
<dbReference type="GO" id="GO:0070006">
    <property type="term" value="F:metalloaminopeptidase activity"/>
    <property type="evidence" value="ECO:0007669"/>
    <property type="project" value="TreeGrafter"/>
</dbReference>
<evidence type="ECO:0000313" key="2">
    <source>
        <dbReference type="Proteomes" id="UP000036403"/>
    </source>
</evidence>
<dbReference type="GO" id="GO:0008270">
    <property type="term" value="F:zinc ion binding"/>
    <property type="evidence" value="ECO:0007669"/>
    <property type="project" value="TreeGrafter"/>
</dbReference>
<name>A0A0J7K234_LASNI</name>
<reference evidence="1 2" key="1">
    <citation type="submission" date="2015-04" db="EMBL/GenBank/DDBJ databases">
        <title>Lasius niger genome sequencing.</title>
        <authorList>
            <person name="Konorov E.A."/>
            <person name="Nikitin M.A."/>
            <person name="Kirill M.V."/>
            <person name="Chang P."/>
        </authorList>
    </citation>
    <scope>NUCLEOTIDE SEQUENCE [LARGE SCALE GENOMIC DNA]</scope>
    <source>
        <tissue evidence="1">Whole</tissue>
    </source>
</reference>
<protein>
    <submittedName>
        <fullName evidence="1">Aminopeptidase n</fullName>
    </submittedName>
</protein>
<dbReference type="AlphaFoldDB" id="A0A0J7K234"/>
<dbReference type="OrthoDB" id="7549109at2759"/>
<keyword evidence="1" id="KW-0378">Hydrolase</keyword>
<comment type="caution">
    <text evidence="1">The sequence shown here is derived from an EMBL/GenBank/DDBJ whole genome shotgun (WGS) entry which is preliminary data.</text>
</comment>
<keyword evidence="1" id="KW-0645">Protease</keyword>
<gene>
    <name evidence="1" type="ORF">RF55_17632</name>
</gene>
<dbReference type="PANTHER" id="PTHR11533">
    <property type="entry name" value="PROTEASE M1 ZINC METALLOPROTEASE"/>
    <property type="match status" value="1"/>
</dbReference>
<dbReference type="GO" id="GO:0043171">
    <property type="term" value="P:peptide catabolic process"/>
    <property type="evidence" value="ECO:0007669"/>
    <property type="project" value="TreeGrafter"/>
</dbReference>
<dbReference type="Proteomes" id="UP000036403">
    <property type="component" value="Unassembled WGS sequence"/>
</dbReference>
<evidence type="ECO:0000313" key="1">
    <source>
        <dbReference type="EMBL" id="KMQ84503.1"/>
    </source>
</evidence>
<dbReference type="GO" id="GO:0005615">
    <property type="term" value="C:extracellular space"/>
    <property type="evidence" value="ECO:0007669"/>
    <property type="project" value="TreeGrafter"/>
</dbReference>
<keyword evidence="2" id="KW-1185">Reference proteome</keyword>
<dbReference type="PANTHER" id="PTHR11533:SF294">
    <property type="entry name" value="THYROTROPIN-RELEASING HORMONE-DEGRADING ECTOENZYME"/>
    <property type="match status" value="1"/>
</dbReference>
<sequence length="109" mass="12637">MPVQKEEKFKNISWTHFHTTPAMPTHLVAAVVANKTKLFYLSGGIETINIWCTNYASYHMSYAQSVVKNVTLYLESEWKRSEMIMKVDHIAIPNFQDEDIVNLGLVLYR</sequence>
<keyword evidence="1" id="KW-0031">Aminopeptidase</keyword>
<accession>A0A0J7K234</accession>
<organism evidence="1 2">
    <name type="scientific">Lasius niger</name>
    <name type="common">Black garden ant</name>
    <dbReference type="NCBI Taxonomy" id="67767"/>
    <lineage>
        <taxon>Eukaryota</taxon>
        <taxon>Metazoa</taxon>
        <taxon>Ecdysozoa</taxon>
        <taxon>Arthropoda</taxon>
        <taxon>Hexapoda</taxon>
        <taxon>Insecta</taxon>
        <taxon>Pterygota</taxon>
        <taxon>Neoptera</taxon>
        <taxon>Endopterygota</taxon>
        <taxon>Hymenoptera</taxon>
        <taxon>Apocrita</taxon>
        <taxon>Aculeata</taxon>
        <taxon>Formicoidea</taxon>
        <taxon>Formicidae</taxon>
        <taxon>Formicinae</taxon>
        <taxon>Lasius</taxon>
        <taxon>Lasius</taxon>
    </lineage>
</organism>
<dbReference type="Gene3D" id="3.30.2010.30">
    <property type="match status" value="1"/>
</dbReference>